<keyword evidence="1" id="KW-0830">Ubiquinone</keyword>
<dbReference type="PANTHER" id="PTHR21106:SF2">
    <property type="entry name" value="NADH DEHYDROGENASE [UBIQUINONE] 1 BETA SUBCOMPLEX SUBUNIT 6"/>
    <property type="match status" value="1"/>
</dbReference>
<reference evidence="2" key="3">
    <citation type="submission" date="2015-05" db="UniProtKB">
        <authorList>
            <consortium name="EnsemblMetazoa"/>
        </authorList>
    </citation>
    <scope>IDENTIFICATION</scope>
</reference>
<dbReference type="VEuPathDB" id="VectorBase:RPRC012580"/>
<dbReference type="EnsemblMetazoa" id="RPRC012580-RA">
    <property type="protein sequence ID" value="RPRC012580-PA"/>
    <property type="gene ID" value="RPRC012580"/>
</dbReference>
<dbReference type="Proteomes" id="UP000015103">
    <property type="component" value="Unassembled WGS sequence"/>
</dbReference>
<accession>R4FMV0</accession>
<dbReference type="PANTHER" id="PTHR21106">
    <property type="entry name" value="NADH DEHYDROGENASE [UBIQUINONE] 1 BETA SUBCOMPLEX SUBUNIT 6"/>
    <property type="match status" value="1"/>
</dbReference>
<keyword evidence="3" id="KW-1185">Reference proteome</keyword>
<dbReference type="STRING" id="13249.R4FMV0"/>
<evidence type="ECO:0000313" key="1">
    <source>
        <dbReference type="EMBL" id="JAA75926.1"/>
    </source>
</evidence>
<proteinExistence type="evidence at transcript level"/>
<dbReference type="GO" id="GO:0005739">
    <property type="term" value="C:mitochondrion"/>
    <property type="evidence" value="ECO:0007669"/>
    <property type="project" value="GOC"/>
</dbReference>
<dbReference type="AlphaFoldDB" id="R4FMV0"/>
<dbReference type="GeneID" id="141459684"/>
<dbReference type="InterPro" id="IPR019174">
    <property type="entry name" value="NADH_DH_b-subcmplx_su6"/>
</dbReference>
<organism evidence="1">
    <name type="scientific">Rhodnius prolixus</name>
    <name type="common">Triatomid bug</name>
    <dbReference type="NCBI Taxonomy" id="13249"/>
    <lineage>
        <taxon>Eukaryota</taxon>
        <taxon>Metazoa</taxon>
        <taxon>Ecdysozoa</taxon>
        <taxon>Arthropoda</taxon>
        <taxon>Hexapoda</taxon>
        <taxon>Insecta</taxon>
        <taxon>Pterygota</taxon>
        <taxon>Neoptera</taxon>
        <taxon>Paraneoptera</taxon>
        <taxon>Hemiptera</taxon>
        <taxon>Heteroptera</taxon>
        <taxon>Panheteroptera</taxon>
        <taxon>Cimicomorpha</taxon>
        <taxon>Reduviidae</taxon>
        <taxon>Triatominae</taxon>
        <taxon>Rhodnius</taxon>
    </lineage>
</organism>
<dbReference type="InParanoid" id="R4FMV0"/>
<sequence>MSLKSANGQSDSGGVKVFSIEGRLYRERERLQGMTEQERAWRCKWVRDQRLAPDEPKEVPELYKELRNPFRRAYRLPLDLLFEQLKPYLGCETAAFARAATGKFLMGCAAIYCTAYYFKYNGNDWTKKGGWRVITSRKRYVEGDVEYLAPPQRVVGADYASSGFKNSPI</sequence>
<dbReference type="FunCoup" id="R4FMV0">
    <property type="interactions" value="99"/>
</dbReference>
<dbReference type="EMBL" id="ACPB03028724">
    <property type="status" value="NOT_ANNOTATED_CDS"/>
    <property type="molecule type" value="Genomic_DNA"/>
</dbReference>
<dbReference type="EMBL" id="GAHY01001584">
    <property type="protein sequence ID" value="JAA75926.1"/>
    <property type="molecule type" value="mRNA"/>
</dbReference>
<evidence type="ECO:0000313" key="2">
    <source>
        <dbReference type="EnsemblMetazoa" id="RPRC012580-PA"/>
    </source>
</evidence>
<dbReference type="Pfam" id="PF09782">
    <property type="entry name" value="NDUF_B6"/>
    <property type="match status" value="1"/>
</dbReference>
<reference evidence="3" key="2">
    <citation type="submission" date="2015-04" db="EMBL/GenBank/DDBJ databases">
        <authorList>
            <person name="Wilson R.K."/>
            <person name="Warren W."/>
            <person name="Dotson E."/>
            <person name="Oliveira P.L."/>
        </authorList>
    </citation>
    <scope>NUCLEOTIDE SEQUENCE</scope>
</reference>
<reference evidence="1" key="1">
    <citation type="submission" date="2013-04" db="EMBL/GenBank/DDBJ databases">
        <title>An insight into the transcriptome of the digestive tract of the blood sucking bug, Rhodnius prolixus.</title>
        <authorList>
            <person name="Ribeiro J.M.C."/>
            <person name="Genta F.A."/>
            <person name="Sorgine M.H.F."/>
            <person name="Paiva-Silva G.O."/>
            <person name="Majerowicz D."/>
            <person name="Medeiros M."/>
            <person name="Koerich L."/>
            <person name="Terra W.R."/>
            <person name="Ferreira C."/>
            <person name="Pimentel A.C."/>
            <person name="Bisch P.M."/>
            <person name="Diniz M.M.P."/>
            <person name="Nascimento R."/>
            <person name="Salmon D."/>
            <person name="Silber A.M."/>
            <person name="Alves M."/>
            <person name="Oliveira M.F."/>
            <person name="Gondim K.C."/>
            <person name="Silva Neto M.A.C."/>
            <person name="Atella G.C."/>
            <person name="Araujo H."/>
            <person name="Dias F.S."/>
            <person name="Polycarpo C.R."/>
            <person name="Fampa P."/>
            <person name="Melo A.C."/>
            <person name="Tanaka A.S."/>
            <person name="Balczun C."/>
            <person name="Oliveira J.H.M."/>
            <person name="Goncalves R."/>
            <person name="Lazoski C."/>
            <person name="Pereira M.A."/>
            <person name="Rivera-Pomar R."/>
            <person name="Diambra L."/>
            <person name="Schaub G.A."/>
            <person name="Garcia E.S."/>
            <person name="Azambuja P."/>
            <person name="Braz G.R.C."/>
            <person name="Oliveira P.L."/>
        </authorList>
    </citation>
    <scope>NUCLEOTIDE SEQUENCE</scope>
</reference>
<dbReference type="eggNOG" id="KOG4633">
    <property type="taxonomic scope" value="Eukaryota"/>
</dbReference>
<dbReference type="HOGENOM" id="CLU_117330_0_0_1"/>
<dbReference type="RefSeq" id="XP_073995139.1">
    <property type="nucleotide sequence ID" value="XM_074139038.1"/>
</dbReference>
<dbReference type="GO" id="GO:0006120">
    <property type="term" value="P:mitochondrial electron transport, NADH to ubiquinone"/>
    <property type="evidence" value="ECO:0007669"/>
    <property type="project" value="InterPro"/>
</dbReference>
<dbReference type="OMA" id="WERQRIN"/>
<name>R4FMV0_RHOPR</name>
<protein>
    <submittedName>
        <fullName evidence="1 2">Putative nadh:ubiquinone oxidoreductase</fullName>
    </submittedName>
</protein>
<evidence type="ECO:0000313" key="3">
    <source>
        <dbReference type="Proteomes" id="UP000015103"/>
    </source>
</evidence>